<dbReference type="InterPro" id="IPR050832">
    <property type="entry name" value="Bact_Acetyltransf"/>
</dbReference>
<evidence type="ECO:0000256" key="2">
    <source>
        <dbReference type="ARBA" id="ARBA00023315"/>
    </source>
</evidence>
<name>A0ABT5NMG1_9PSED</name>
<evidence type="ECO:0000259" key="3">
    <source>
        <dbReference type="PROSITE" id="PS51186"/>
    </source>
</evidence>
<dbReference type="InterPro" id="IPR016181">
    <property type="entry name" value="Acyl_CoA_acyltransferase"/>
</dbReference>
<gene>
    <name evidence="4" type="ORF">M5G11_00210</name>
</gene>
<dbReference type="PANTHER" id="PTHR43877">
    <property type="entry name" value="AMINOALKYLPHOSPHONATE N-ACETYLTRANSFERASE-RELATED-RELATED"/>
    <property type="match status" value="1"/>
</dbReference>
<proteinExistence type="predicted"/>
<comment type="caution">
    <text evidence="4">The sequence shown here is derived from an EMBL/GenBank/DDBJ whole genome shotgun (WGS) entry which is preliminary data.</text>
</comment>
<dbReference type="SUPFAM" id="SSF55729">
    <property type="entry name" value="Acyl-CoA N-acyltransferases (Nat)"/>
    <property type="match status" value="1"/>
</dbReference>
<evidence type="ECO:0000313" key="5">
    <source>
        <dbReference type="Proteomes" id="UP001148203"/>
    </source>
</evidence>
<evidence type="ECO:0000256" key="1">
    <source>
        <dbReference type="ARBA" id="ARBA00022679"/>
    </source>
</evidence>
<dbReference type="Pfam" id="PF00583">
    <property type="entry name" value="Acetyltransf_1"/>
    <property type="match status" value="1"/>
</dbReference>
<dbReference type="Gene3D" id="3.40.630.30">
    <property type="match status" value="1"/>
</dbReference>
<sequence>MQAAPLVRPAGPRDAEQITALVMQAYASYIPRIGKQPGPMLEDYSDLIANAEVFVIDRDADILGVLVLNRDNQVLHLDNIAVLPRCKGQGLGKALMAFSEDFARRNGCNSIQLYTHQRMTENVELYKKLGYVETHRATENGFARVFLRKSLQM</sequence>
<organism evidence="4 5">
    <name type="scientific">Pseudomonas fontis</name>
    <dbReference type="NCBI Taxonomy" id="2942633"/>
    <lineage>
        <taxon>Bacteria</taxon>
        <taxon>Pseudomonadati</taxon>
        <taxon>Pseudomonadota</taxon>
        <taxon>Gammaproteobacteria</taxon>
        <taxon>Pseudomonadales</taxon>
        <taxon>Pseudomonadaceae</taxon>
        <taxon>Pseudomonas</taxon>
    </lineage>
</organism>
<evidence type="ECO:0000313" key="4">
    <source>
        <dbReference type="EMBL" id="MDD0988958.1"/>
    </source>
</evidence>
<keyword evidence="5" id="KW-1185">Reference proteome</keyword>
<dbReference type="Proteomes" id="UP001148203">
    <property type="component" value="Unassembled WGS sequence"/>
</dbReference>
<dbReference type="InterPro" id="IPR000182">
    <property type="entry name" value="GNAT_dom"/>
</dbReference>
<feature type="domain" description="N-acetyltransferase" evidence="3">
    <location>
        <begin position="5"/>
        <end position="152"/>
    </location>
</feature>
<dbReference type="RefSeq" id="WP_273913042.1">
    <property type="nucleotide sequence ID" value="NZ_JAMDGX010000073.1"/>
</dbReference>
<dbReference type="CDD" id="cd04301">
    <property type="entry name" value="NAT_SF"/>
    <property type="match status" value="1"/>
</dbReference>
<keyword evidence="1" id="KW-0808">Transferase</keyword>
<protein>
    <submittedName>
        <fullName evidence="4">GNAT family N-acetyltransferase</fullName>
    </submittedName>
</protein>
<dbReference type="EMBL" id="JAMDGY010000002">
    <property type="protein sequence ID" value="MDD0988958.1"/>
    <property type="molecule type" value="Genomic_DNA"/>
</dbReference>
<dbReference type="PANTHER" id="PTHR43877:SF2">
    <property type="entry name" value="AMINOALKYLPHOSPHONATE N-ACETYLTRANSFERASE-RELATED"/>
    <property type="match status" value="1"/>
</dbReference>
<reference evidence="4 5" key="1">
    <citation type="submission" date="2022-05" db="EMBL/GenBank/DDBJ databases">
        <title>Novel Pseudomonas spp. Isolated from a Rainbow Trout Aquaculture Facility.</title>
        <authorList>
            <person name="Testerman T."/>
            <person name="Graf J."/>
        </authorList>
    </citation>
    <scope>NUCLEOTIDE SEQUENCE [LARGE SCALE GENOMIC DNA]</scope>
    <source>
        <strain evidence="4 5">ID681</strain>
    </source>
</reference>
<dbReference type="PROSITE" id="PS51186">
    <property type="entry name" value="GNAT"/>
    <property type="match status" value="1"/>
</dbReference>
<accession>A0ABT5NMG1</accession>
<keyword evidence="2" id="KW-0012">Acyltransferase</keyword>